<dbReference type="AlphaFoldDB" id="A0A1T4WAS4"/>
<evidence type="ECO:0000313" key="1">
    <source>
        <dbReference type="EMBL" id="SKA74424.1"/>
    </source>
</evidence>
<organism evidence="1 2">
    <name type="scientific">Enterovibrio nigricans DSM 22720</name>
    <dbReference type="NCBI Taxonomy" id="1121868"/>
    <lineage>
        <taxon>Bacteria</taxon>
        <taxon>Pseudomonadati</taxon>
        <taxon>Pseudomonadota</taxon>
        <taxon>Gammaproteobacteria</taxon>
        <taxon>Vibrionales</taxon>
        <taxon>Vibrionaceae</taxon>
        <taxon>Enterovibrio</taxon>
    </lineage>
</organism>
<proteinExistence type="predicted"/>
<accession>A0A1T4WAS4</accession>
<dbReference type="RefSeq" id="WP_157828482.1">
    <property type="nucleotide sequence ID" value="NZ_FUXU01000192.1"/>
</dbReference>
<sequence>ANSPESNGTKFTALSSAQWDVNQGELTLSIAIRDEFNNLLPDTSQIDSVNAEIISGPGTLTVNPSGRSITIPRPDNGAIYDFGILSAEDGNTVVKATIITTDGIPHSIPNLSVEFSSYNSTKGSIVIETQPVLGKHGDFITQPVVRLVNKSGNTYTDDNTTLITARLISGSGSLNANNQSTVVTSNNGFGRYANLHLSKSANNTSYKLAFYADGFSVGVSNEIKMLSVAELIKEDVKDILERDLFITVNDLESSYSNAAKRILTKKTQGDNVDCYYENFDFDGAVNKSGDQTTSAQGTFGNKSKSCGSGVSTSLDGTYSVDVSDDLDIKSFKSTFNFLKEWANSSTSFSGLSFGGYGKDSAVSRNNAEGNITGVGINVGYYGATIYNIASLQYYVALGGGYHSYELDFSNYDGGDINSNGDYKYLAGLTGLAISTEKNLQEFLFKPRIGVNLSYAVTSKASIYASQGNENSHLEFDLPNYSGVKYYVDGDISRQVIISGYENKFTVTPKLWHSDNNVYGQDNGKEIEFEYEFLSQYSNLDLSYSIGKSGVYTSKSIKAKFTRNIEIGQLSFGSNFAKSGEANFELSFNADF</sequence>
<evidence type="ECO:0000313" key="2">
    <source>
        <dbReference type="Proteomes" id="UP000190162"/>
    </source>
</evidence>
<dbReference type="Proteomes" id="UP000190162">
    <property type="component" value="Unassembled WGS sequence"/>
</dbReference>
<reference evidence="2" key="1">
    <citation type="submission" date="2017-02" db="EMBL/GenBank/DDBJ databases">
        <authorList>
            <person name="Varghese N."/>
            <person name="Submissions S."/>
        </authorList>
    </citation>
    <scope>NUCLEOTIDE SEQUENCE [LARGE SCALE GENOMIC DNA]</scope>
    <source>
        <strain evidence="2">DSM 22720</strain>
    </source>
</reference>
<feature type="non-terminal residue" evidence="1">
    <location>
        <position position="1"/>
    </location>
</feature>
<gene>
    <name evidence="1" type="ORF">SAMN02745132_04854</name>
</gene>
<name>A0A1T4WAS4_9GAMM</name>
<dbReference type="EMBL" id="FUXU01000192">
    <property type="protein sequence ID" value="SKA74424.1"/>
    <property type="molecule type" value="Genomic_DNA"/>
</dbReference>
<protein>
    <submittedName>
        <fullName evidence="1">Uncharacterized protein</fullName>
    </submittedName>
</protein>
<keyword evidence="2" id="KW-1185">Reference proteome</keyword>